<organism evidence="2 3">
    <name type="scientific">Streptomyces thermoalcalitolerans</name>
    <dbReference type="NCBI Taxonomy" id="65605"/>
    <lineage>
        <taxon>Bacteria</taxon>
        <taxon>Bacillati</taxon>
        <taxon>Actinomycetota</taxon>
        <taxon>Actinomycetes</taxon>
        <taxon>Kitasatosporales</taxon>
        <taxon>Streptomycetaceae</taxon>
        <taxon>Streptomyces</taxon>
    </lineage>
</organism>
<evidence type="ECO:0000313" key="2">
    <source>
        <dbReference type="EMBL" id="GAA0927457.1"/>
    </source>
</evidence>
<evidence type="ECO:0000313" key="3">
    <source>
        <dbReference type="Proteomes" id="UP001501005"/>
    </source>
</evidence>
<gene>
    <name evidence="2" type="ORF">GCM10009549_49610</name>
</gene>
<accession>A0ABN1PFX4</accession>
<feature type="compositionally biased region" description="Polar residues" evidence="1">
    <location>
        <begin position="83"/>
        <end position="99"/>
    </location>
</feature>
<proteinExistence type="predicted"/>
<name>A0ABN1PFX4_9ACTN</name>
<dbReference type="EMBL" id="BAAAHG010000056">
    <property type="protein sequence ID" value="GAA0927457.1"/>
    <property type="molecule type" value="Genomic_DNA"/>
</dbReference>
<protein>
    <submittedName>
        <fullName evidence="2">Uncharacterized protein</fullName>
    </submittedName>
</protein>
<feature type="region of interest" description="Disordered" evidence="1">
    <location>
        <begin position="1"/>
        <end position="105"/>
    </location>
</feature>
<evidence type="ECO:0000256" key="1">
    <source>
        <dbReference type="SAM" id="MobiDB-lite"/>
    </source>
</evidence>
<reference evidence="2 3" key="1">
    <citation type="journal article" date="2019" name="Int. J. Syst. Evol. Microbiol.">
        <title>The Global Catalogue of Microorganisms (GCM) 10K type strain sequencing project: providing services to taxonomists for standard genome sequencing and annotation.</title>
        <authorList>
            <consortium name="The Broad Institute Genomics Platform"/>
            <consortium name="The Broad Institute Genome Sequencing Center for Infectious Disease"/>
            <person name="Wu L."/>
            <person name="Ma J."/>
        </authorList>
    </citation>
    <scope>NUCLEOTIDE SEQUENCE [LARGE SCALE GENOMIC DNA]</scope>
    <source>
        <strain evidence="2 3">JCM 10673</strain>
    </source>
</reference>
<dbReference type="Proteomes" id="UP001501005">
    <property type="component" value="Unassembled WGS sequence"/>
</dbReference>
<feature type="compositionally biased region" description="Polar residues" evidence="1">
    <location>
        <begin position="53"/>
        <end position="75"/>
    </location>
</feature>
<keyword evidence="3" id="KW-1185">Reference proteome</keyword>
<comment type="caution">
    <text evidence="2">The sequence shown here is derived from an EMBL/GenBank/DDBJ whole genome shotgun (WGS) entry which is preliminary data.</text>
</comment>
<sequence length="105" mass="10857">MITTARVNGPDMPVRRPSGEPPGGCRPSLNGSCKSMSDAKKDSAVKPLDNHATGGTETPQDNHATGSTETPQDNHATGEKLTTLDNHATGGTVTPQDNHATGEKP</sequence>